<evidence type="ECO:0000313" key="2">
    <source>
        <dbReference type="EMBL" id="KAJ8427241.1"/>
    </source>
</evidence>
<dbReference type="Proteomes" id="UP001153076">
    <property type="component" value="Unassembled WGS sequence"/>
</dbReference>
<keyword evidence="3" id="KW-1185">Reference proteome</keyword>
<name>A0A9Q1GUM5_9CARY</name>
<organism evidence="2 3">
    <name type="scientific">Carnegiea gigantea</name>
    <dbReference type="NCBI Taxonomy" id="171969"/>
    <lineage>
        <taxon>Eukaryota</taxon>
        <taxon>Viridiplantae</taxon>
        <taxon>Streptophyta</taxon>
        <taxon>Embryophyta</taxon>
        <taxon>Tracheophyta</taxon>
        <taxon>Spermatophyta</taxon>
        <taxon>Magnoliopsida</taxon>
        <taxon>eudicotyledons</taxon>
        <taxon>Gunneridae</taxon>
        <taxon>Pentapetalae</taxon>
        <taxon>Caryophyllales</taxon>
        <taxon>Cactineae</taxon>
        <taxon>Cactaceae</taxon>
        <taxon>Cactoideae</taxon>
        <taxon>Echinocereeae</taxon>
        <taxon>Carnegiea</taxon>
    </lineage>
</organism>
<feature type="region of interest" description="Disordered" evidence="1">
    <location>
        <begin position="79"/>
        <end position="99"/>
    </location>
</feature>
<dbReference type="AlphaFoldDB" id="A0A9Q1GUM5"/>
<gene>
    <name evidence="2" type="ORF">Cgig2_016933</name>
</gene>
<sequence length="192" mass="21424">MTGRAGAYVTVDTLKNFMSTMTDTLMQQVSKQVKKSVEAASSVRPLSRFNYVPTAGCEPSHRHVSMASHRHGDGVREATRMDRNRPTLPSEEARRARAPRRRMLHRNSGHYRQWIHRRIHSIRLEGLALRGQQVLMAERGSQVTVPTMVSSGGEGLCCTSPHNDPLVVEMKVASAIVPRILVNTGRSMDIIT</sequence>
<proteinExistence type="predicted"/>
<accession>A0A9Q1GUM5</accession>
<feature type="compositionally biased region" description="Basic and acidic residues" evidence="1">
    <location>
        <begin position="79"/>
        <end position="95"/>
    </location>
</feature>
<reference evidence="2" key="1">
    <citation type="submission" date="2022-04" db="EMBL/GenBank/DDBJ databases">
        <title>Carnegiea gigantea Genome sequencing and assembly v2.</title>
        <authorList>
            <person name="Copetti D."/>
            <person name="Sanderson M.J."/>
            <person name="Burquez A."/>
            <person name="Wojciechowski M.F."/>
        </authorList>
    </citation>
    <scope>NUCLEOTIDE SEQUENCE</scope>
    <source>
        <strain evidence="2">SGP5-SGP5p</strain>
        <tissue evidence="2">Aerial part</tissue>
    </source>
</reference>
<dbReference type="EMBL" id="JAKOGI010001168">
    <property type="protein sequence ID" value="KAJ8427241.1"/>
    <property type="molecule type" value="Genomic_DNA"/>
</dbReference>
<dbReference type="OrthoDB" id="1436852at2759"/>
<evidence type="ECO:0000256" key="1">
    <source>
        <dbReference type="SAM" id="MobiDB-lite"/>
    </source>
</evidence>
<comment type="caution">
    <text evidence="2">The sequence shown here is derived from an EMBL/GenBank/DDBJ whole genome shotgun (WGS) entry which is preliminary data.</text>
</comment>
<protein>
    <submittedName>
        <fullName evidence="2">Uncharacterized protein</fullName>
    </submittedName>
</protein>
<evidence type="ECO:0000313" key="3">
    <source>
        <dbReference type="Proteomes" id="UP001153076"/>
    </source>
</evidence>